<evidence type="ECO:0000256" key="2">
    <source>
        <dbReference type="ARBA" id="ARBA00022454"/>
    </source>
</evidence>
<evidence type="ECO:0000256" key="1">
    <source>
        <dbReference type="ARBA" id="ARBA00004286"/>
    </source>
</evidence>
<dbReference type="InterPro" id="IPR001214">
    <property type="entry name" value="SET_dom"/>
</dbReference>
<evidence type="ECO:0000256" key="4">
    <source>
        <dbReference type="ARBA" id="ARBA00022679"/>
    </source>
</evidence>
<dbReference type="InterPro" id="IPR046341">
    <property type="entry name" value="SET_dom_sf"/>
</dbReference>
<evidence type="ECO:0000313" key="8">
    <source>
        <dbReference type="EMBL" id="OTP72114.1"/>
    </source>
</evidence>
<dbReference type="PROSITE" id="PS50868">
    <property type="entry name" value="POST_SET"/>
    <property type="match status" value="1"/>
</dbReference>
<dbReference type="Pfam" id="PF00856">
    <property type="entry name" value="SET"/>
    <property type="match status" value="1"/>
</dbReference>
<evidence type="ECO:0000313" key="9">
    <source>
        <dbReference type="Proteomes" id="UP000195221"/>
    </source>
</evidence>
<evidence type="ECO:0000259" key="6">
    <source>
        <dbReference type="PROSITE" id="PS50280"/>
    </source>
</evidence>
<gene>
    <name evidence="8" type="ORF">PAMC26577_22000</name>
</gene>
<dbReference type="InterPro" id="IPR003616">
    <property type="entry name" value="Post-SET_dom"/>
</dbReference>
<evidence type="ECO:0000259" key="7">
    <source>
        <dbReference type="PROSITE" id="PS50868"/>
    </source>
</evidence>
<dbReference type="PROSITE" id="PS50280">
    <property type="entry name" value="SET"/>
    <property type="match status" value="1"/>
</dbReference>
<dbReference type="GO" id="GO:0008168">
    <property type="term" value="F:methyltransferase activity"/>
    <property type="evidence" value="ECO:0007669"/>
    <property type="project" value="UniProtKB-KW"/>
</dbReference>
<keyword evidence="2" id="KW-0158">Chromosome</keyword>
<comment type="caution">
    <text evidence="8">The sequence shown here is derived from an EMBL/GenBank/DDBJ whole genome shotgun (WGS) entry which is preliminary data.</text>
</comment>
<dbReference type="SUPFAM" id="SSF82199">
    <property type="entry name" value="SET domain"/>
    <property type="match status" value="1"/>
</dbReference>
<evidence type="ECO:0000256" key="3">
    <source>
        <dbReference type="ARBA" id="ARBA00022603"/>
    </source>
</evidence>
<keyword evidence="5" id="KW-0949">S-adenosyl-L-methionine</keyword>
<dbReference type="Proteomes" id="UP000195221">
    <property type="component" value="Unassembled WGS sequence"/>
</dbReference>
<comment type="subcellular location">
    <subcellularLocation>
        <location evidence="1">Chromosome</location>
    </subcellularLocation>
</comment>
<evidence type="ECO:0000256" key="5">
    <source>
        <dbReference type="ARBA" id="ARBA00022691"/>
    </source>
</evidence>
<dbReference type="GO" id="GO:0005694">
    <property type="term" value="C:chromosome"/>
    <property type="evidence" value="ECO:0007669"/>
    <property type="project" value="UniProtKB-SubCell"/>
</dbReference>
<feature type="domain" description="SET" evidence="6">
    <location>
        <begin position="2"/>
        <end position="114"/>
    </location>
</feature>
<keyword evidence="3" id="KW-0489">Methyltransferase</keyword>
<protein>
    <submittedName>
        <fullName evidence="8">Proteins containing SET domain</fullName>
    </submittedName>
</protein>
<dbReference type="RefSeq" id="WP_062173655.1">
    <property type="nucleotide sequence ID" value="NZ_NBTZ01000096.1"/>
</dbReference>
<dbReference type="InterPro" id="IPR050777">
    <property type="entry name" value="SET2_Histone-Lys_MeTrsfase"/>
</dbReference>
<dbReference type="GO" id="GO:0032259">
    <property type="term" value="P:methylation"/>
    <property type="evidence" value="ECO:0007669"/>
    <property type="project" value="UniProtKB-KW"/>
</dbReference>
<dbReference type="Gene3D" id="2.170.270.10">
    <property type="entry name" value="SET domain"/>
    <property type="match status" value="1"/>
</dbReference>
<sequence length="146" mass="16408">MRRFYVRRSAIHGRGVFASAVMARGDYLLEYKGEVLSEREANRRFARSEAEAGHTFFFGIGDGRVIDGAVAGNSARWINHSCAPNCEAEQDNDRVYIRAIKKIEVGDEIFIDYRLDAGSRPSKALKATYACRCGAKKCRSTMLYVK</sequence>
<proteinExistence type="predicted"/>
<organism evidence="8 9">
    <name type="scientific">Caballeronia sordidicola</name>
    <name type="common">Burkholderia sordidicola</name>
    <dbReference type="NCBI Taxonomy" id="196367"/>
    <lineage>
        <taxon>Bacteria</taxon>
        <taxon>Pseudomonadati</taxon>
        <taxon>Pseudomonadota</taxon>
        <taxon>Betaproteobacteria</taxon>
        <taxon>Burkholderiales</taxon>
        <taxon>Burkholderiaceae</taxon>
        <taxon>Caballeronia</taxon>
    </lineage>
</organism>
<dbReference type="EMBL" id="NBTZ01000096">
    <property type="protein sequence ID" value="OTP72114.1"/>
    <property type="molecule type" value="Genomic_DNA"/>
</dbReference>
<keyword evidence="4" id="KW-0808">Transferase</keyword>
<name>A0A242MMX2_CABSO</name>
<accession>A0A242MMX2</accession>
<reference evidence="8 9" key="1">
    <citation type="submission" date="2017-03" db="EMBL/GenBank/DDBJ databases">
        <title>Genome analysis of strain PAMC 26577.</title>
        <authorList>
            <person name="Oh H.-M."/>
            <person name="Yang J.-A."/>
        </authorList>
    </citation>
    <scope>NUCLEOTIDE SEQUENCE [LARGE SCALE GENOMIC DNA]</scope>
    <source>
        <strain evidence="8 9">PAMC 26577</strain>
    </source>
</reference>
<feature type="domain" description="Post-SET" evidence="7">
    <location>
        <begin position="127"/>
        <end position="143"/>
    </location>
</feature>
<dbReference type="AlphaFoldDB" id="A0A242MMX2"/>
<dbReference type="SMART" id="SM00317">
    <property type="entry name" value="SET"/>
    <property type="match status" value="1"/>
</dbReference>
<dbReference type="PANTHER" id="PTHR22884">
    <property type="entry name" value="SET DOMAIN PROTEINS"/>
    <property type="match status" value="1"/>
</dbReference>